<dbReference type="AlphaFoldDB" id="A0A4S4BGV7"/>
<evidence type="ECO:0000313" key="2">
    <source>
        <dbReference type="EMBL" id="THF73712.1"/>
    </source>
</evidence>
<name>A0A4S4BGV7_9BACL</name>
<evidence type="ECO:0000256" key="1">
    <source>
        <dbReference type="SAM" id="MobiDB-lite"/>
    </source>
</evidence>
<dbReference type="Proteomes" id="UP000310636">
    <property type="component" value="Unassembled WGS sequence"/>
</dbReference>
<comment type="caution">
    <text evidence="2">The sequence shown here is derived from an EMBL/GenBank/DDBJ whole genome shotgun (WGS) entry which is preliminary data.</text>
</comment>
<keyword evidence="3" id="KW-1185">Reference proteome</keyword>
<protein>
    <submittedName>
        <fullName evidence="2">Uncharacterized protein</fullName>
    </submittedName>
</protein>
<accession>A0A4S4BGV7</accession>
<gene>
    <name evidence="2" type="ORF">E6C55_27875</name>
</gene>
<proteinExistence type="predicted"/>
<feature type="region of interest" description="Disordered" evidence="1">
    <location>
        <begin position="86"/>
        <end position="110"/>
    </location>
</feature>
<reference evidence="2 3" key="1">
    <citation type="submission" date="2019-04" db="EMBL/GenBank/DDBJ databases">
        <title>Cohnella sp. nov. isolated from preserved vegetables.</title>
        <authorList>
            <person name="Lin S.-Y."/>
            <person name="Hung M.-H."/>
            <person name="Young C.-C."/>
        </authorList>
    </citation>
    <scope>NUCLEOTIDE SEQUENCE [LARGE SCALE GENOMIC DNA]</scope>
    <source>
        <strain evidence="2 3">CC-MHH1044</strain>
    </source>
</reference>
<evidence type="ECO:0000313" key="3">
    <source>
        <dbReference type="Proteomes" id="UP000310636"/>
    </source>
</evidence>
<feature type="compositionally biased region" description="Basic and acidic residues" evidence="1">
    <location>
        <begin position="86"/>
        <end position="95"/>
    </location>
</feature>
<sequence>MPLIGAWACKKQGAAPKSATRGRPLQLASWFLALLLPLASCLLPLASCNLPLAACLLPLASCFLPLSASPCCRHAAIPLRREASPAACRGRDPPEWRAAPPGSPRRKSARCCAY</sequence>
<organism evidence="2 3">
    <name type="scientific">Cohnella fermenti</name>
    <dbReference type="NCBI Taxonomy" id="2565925"/>
    <lineage>
        <taxon>Bacteria</taxon>
        <taxon>Bacillati</taxon>
        <taxon>Bacillota</taxon>
        <taxon>Bacilli</taxon>
        <taxon>Bacillales</taxon>
        <taxon>Paenibacillaceae</taxon>
        <taxon>Cohnella</taxon>
    </lineage>
</organism>
<dbReference type="EMBL" id="SSOB01000050">
    <property type="protein sequence ID" value="THF73712.1"/>
    <property type="molecule type" value="Genomic_DNA"/>
</dbReference>